<keyword evidence="2" id="KW-1185">Reference proteome</keyword>
<proteinExistence type="predicted"/>
<accession>A0ABX0QA15</accession>
<dbReference type="EMBL" id="WAEL01000001">
    <property type="protein sequence ID" value="NID09050.1"/>
    <property type="molecule type" value="Genomic_DNA"/>
</dbReference>
<evidence type="ECO:0000313" key="2">
    <source>
        <dbReference type="Proteomes" id="UP000606008"/>
    </source>
</evidence>
<dbReference type="PROSITE" id="PS51257">
    <property type="entry name" value="PROKAR_LIPOPROTEIN"/>
    <property type="match status" value="1"/>
</dbReference>
<name>A0ABX0QA15_9BACT</name>
<reference evidence="2" key="1">
    <citation type="submission" date="2019-09" db="EMBL/GenBank/DDBJ databases">
        <authorList>
            <person name="Jung D.-H."/>
        </authorList>
    </citation>
    <scope>NUCLEOTIDE SEQUENCE [LARGE SCALE GENOMIC DNA]</scope>
    <source>
        <strain evidence="2">JA-25</strain>
    </source>
</reference>
<reference evidence="2" key="2">
    <citation type="submission" date="2023-07" db="EMBL/GenBank/DDBJ databases">
        <authorList>
            <person name="Jung D.-H."/>
        </authorList>
    </citation>
    <scope>NUCLEOTIDE SEQUENCE [LARGE SCALE GENOMIC DNA]</scope>
    <source>
        <strain evidence="2">JA-25</strain>
    </source>
</reference>
<evidence type="ECO:0008006" key="3">
    <source>
        <dbReference type="Google" id="ProtNLM"/>
    </source>
</evidence>
<gene>
    <name evidence="1" type="ORF">F7231_02605</name>
</gene>
<evidence type="ECO:0000313" key="1">
    <source>
        <dbReference type="EMBL" id="NID09050.1"/>
    </source>
</evidence>
<dbReference type="Proteomes" id="UP000606008">
    <property type="component" value="Unassembled WGS sequence"/>
</dbReference>
<organism evidence="1 2">
    <name type="scientific">Fibrivirga algicola</name>
    <dbReference type="NCBI Taxonomy" id="2950420"/>
    <lineage>
        <taxon>Bacteria</taxon>
        <taxon>Pseudomonadati</taxon>
        <taxon>Bacteroidota</taxon>
        <taxon>Cytophagia</taxon>
        <taxon>Cytophagales</taxon>
        <taxon>Spirosomataceae</taxon>
        <taxon>Fibrivirga</taxon>
    </lineage>
</organism>
<comment type="caution">
    <text evidence="1">The sequence shown here is derived from an EMBL/GenBank/DDBJ whole genome shotgun (WGS) entry which is preliminary data.</text>
</comment>
<protein>
    <recommendedName>
        <fullName evidence="3">POTRA domain-containing protein</fullName>
    </recommendedName>
</protein>
<dbReference type="Gene3D" id="3.10.20.310">
    <property type="entry name" value="membrane protein fhac"/>
    <property type="match status" value="1"/>
</dbReference>
<sequence>MRPLIRINTLFHLFTGALLVMLAGTGCVWAQQTTDSTKAETPSSSTTAVVARELPIDSLITPYGLMLADSAERARDSVRYSRLKQRMSKGKLTRELYNVLFRDVYNIRSSGEVNQIEVNPYKVYEGRVIGTIFIKRLGVFGSSVYDTTRNSANWVEKVANSLHVNTRENVIRRSYLQFQEGDLVNPTVLRDNERLLRNVGLFIDVRILVVPRLGSRQFVDVYVITQDVWSLLPDGGFSGFNNFQFGLDQRNFRGLGHQLFNRISYNATLPGQKTEYQGKYVIPYIGKTFLTGQADLVLLRDQKFISAKIYRPFLNPDTKWAGQLELGRYWLNNRVFDRRDSLLSFPLNYYYSDIWIGRSFPSPFRVRNPEDRARIVVAGRLTAYDYTRRPEVTADSNQLYQNRRTTIFSLGYSQRRYVRDVLIYGFGRTEDVPYGSLMSLVGGFEEAELGLRNYVGVSFSRGQYIHKIGYLYGLLNTGSYFRKGRREQSVLNLETNYFSPLHKIKWGQMRHFFNARVTVGADRFNNESINLNNNNSFGAGSDGLFGTKRLLVGYENLLFSRVNIAGFRVAFLTFANLGLVSYPERSLLAGPLYQGYGLGFRLRNENLTFNSLQIRFTYYPNLPNNASALRYAFEGVPVLRLRDFDINSPQVTVFQ</sequence>